<accession>A0ABS8EQE9</accession>
<keyword evidence="1" id="KW-0732">Signal</keyword>
<dbReference type="RefSeq" id="WP_227476973.1">
    <property type="nucleotide sequence ID" value="NZ_JAFMPT010000008.1"/>
</dbReference>
<feature type="signal peptide" evidence="1">
    <location>
        <begin position="1"/>
        <end position="22"/>
    </location>
</feature>
<reference evidence="3" key="2">
    <citation type="submission" date="2023-07" db="EMBL/GenBank/DDBJ databases">
        <title>Genome of Winogradskyella sp. E313.</title>
        <authorList>
            <person name="Zhou Y."/>
        </authorList>
    </citation>
    <scope>NUCLEOTIDE SEQUENCE [LARGE SCALE GENOMIC DNA]</scope>
    <source>
        <strain evidence="3">E313</strain>
    </source>
</reference>
<proteinExistence type="predicted"/>
<evidence type="ECO:0000256" key="1">
    <source>
        <dbReference type="SAM" id="SignalP"/>
    </source>
</evidence>
<protein>
    <recommendedName>
        <fullName evidence="4">YARHG domain-containing protein</fullName>
    </recommendedName>
</protein>
<reference evidence="3" key="1">
    <citation type="submission" date="2021-03" db="EMBL/GenBank/DDBJ databases">
        <title>Genome of Cognatishimia sp. F0-27.</title>
        <authorList>
            <person name="Ping X."/>
        </authorList>
    </citation>
    <scope>NUCLEOTIDE SEQUENCE [LARGE SCALE GENOMIC DNA]</scope>
    <source>
        <strain evidence="3">E313</strain>
    </source>
</reference>
<evidence type="ECO:0000313" key="2">
    <source>
        <dbReference type="EMBL" id="MCC1484527.1"/>
    </source>
</evidence>
<feature type="chain" id="PRO_5047017008" description="YARHG domain-containing protein" evidence="1">
    <location>
        <begin position="23"/>
        <end position="350"/>
    </location>
</feature>
<gene>
    <name evidence="2" type="ORF">J1C55_08010</name>
</gene>
<comment type="caution">
    <text evidence="2">The sequence shown here is derived from an EMBL/GenBank/DDBJ whole genome shotgun (WGS) entry which is preliminary data.</text>
</comment>
<name>A0ABS8EQE9_9FLAO</name>
<keyword evidence="3" id="KW-1185">Reference proteome</keyword>
<evidence type="ECO:0000313" key="3">
    <source>
        <dbReference type="Proteomes" id="UP000778797"/>
    </source>
</evidence>
<evidence type="ECO:0008006" key="4">
    <source>
        <dbReference type="Google" id="ProtNLM"/>
    </source>
</evidence>
<organism evidence="2 3">
    <name type="scientific">Winogradskyella immobilis</name>
    <dbReference type="NCBI Taxonomy" id="2816852"/>
    <lineage>
        <taxon>Bacteria</taxon>
        <taxon>Pseudomonadati</taxon>
        <taxon>Bacteroidota</taxon>
        <taxon>Flavobacteriia</taxon>
        <taxon>Flavobacteriales</taxon>
        <taxon>Flavobacteriaceae</taxon>
        <taxon>Winogradskyella</taxon>
    </lineage>
</organism>
<dbReference type="Proteomes" id="UP000778797">
    <property type="component" value="Unassembled WGS sequence"/>
</dbReference>
<sequence length="350" mass="41709">MNNHHQKLFCTFFLFFTLCSFAQTEEEKVNKPKLFNETELLPIRLKYSRKGIKKETDDSTYIKSKLSYLAKNEDWETLDIKLRVRGNFRKKTCFFTPLKVKIKKEDAKGTVFKGEKKLKLVLPCLKESGNDDYVIKEYIAYKMYEVISPYYFKTRLLDIEYENLKKKDSKIYNLKGFFIEDDESVAKRFDGHVYKRPIYPKSFDDLEALRNAFFQCMIGNTDFSPTYQHNMKLLFIDKKFIPVPYDFDLSGLVNSSYAVVSRSRKAPLPIDDVTDRYFLGYKRDLRMFHIVKEEYIINKSKIMDAIEAHKVYFENKSAFYEAKRYIQEFYTVLEDEDKFKSKIIDIAKKI</sequence>
<dbReference type="EMBL" id="JAFMPT010000008">
    <property type="protein sequence ID" value="MCC1484527.1"/>
    <property type="molecule type" value="Genomic_DNA"/>
</dbReference>